<gene>
    <name evidence="1" type="ORF">ENU43_08090</name>
</gene>
<evidence type="ECO:0000313" key="1">
    <source>
        <dbReference type="EMBL" id="HGL41604.1"/>
    </source>
</evidence>
<protein>
    <submittedName>
        <fullName evidence="1">Uncharacterized protein</fullName>
    </submittedName>
</protein>
<organism evidence="1">
    <name type="scientific">Caldiarchaeum subterraneum</name>
    <dbReference type="NCBI Taxonomy" id="311458"/>
    <lineage>
        <taxon>Archaea</taxon>
        <taxon>Nitrososphaerota</taxon>
        <taxon>Candidatus Caldarchaeales</taxon>
        <taxon>Candidatus Caldarchaeaceae</taxon>
        <taxon>Candidatus Caldarchaeum</taxon>
    </lineage>
</organism>
<accession>A0A7J3G768</accession>
<dbReference type="AlphaFoldDB" id="A0A7J3G768"/>
<dbReference type="EMBL" id="DTCM01000098">
    <property type="protein sequence ID" value="HGL41604.1"/>
    <property type="molecule type" value="Genomic_DNA"/>
</dbReference>
<proteinExistence type="predicted"/>
<comment type="caution">
    <text evidence="1">The sequence shown here is derived from an EMBL/GenBank/DDBJ whole genome shotgun (WGS) entry which is preliminary data.</text>
</comment>
<sequence>MTTIPKSAIVCDACNQQVAVTEQDLKNLAMGYAVVDGEFILEVVCEECRQRYFDDIPVFDTLEDAEEVYEKKVR</sequence>
<reference evidence="1" key="1">
    <citation type="journal article" date="2020" name="mSystems">
        <title>Genome- and Community-Level Interaction Insights into Carbon Utilization and Element Cycling Functions of Hydrothermarchaeota in Hydrothermal Sediment.</title>
        <authorList>
            <person name="Zhou Z."/>
            <person name="Liu Y."/>
            <person name="Xu W."/>
            <person name="Pan J."/>
            <person name="Luo Z.H."/>
            <person name="Li M."/>
        </authorList>
    </citation>
    <scope>NUCLEOTIDE SEQUENCE [LARGE SCALE GENOMIC DNA]</scope>
    <source>
        <strain evidence="1">SpSt-669</strain>
    </source>
</reference>
<name>A0A7J3G768_CALS0</name>